<dbReference type="Pfam" id="PF13580">
    <property type="entry name" value="SIS_2"/>
    <property type="match status" value="1"/>
</dbReference>
<dbReference type="CDD" id="cd05006">
    <property type="entry name" value="SIS_GmhA"/>
    <property type="match status" value="1"/>
</dbReference>
<evidence type="ECO:0000313" key="2">
    <source>
        <dbReference type="EMBL" id="KKW42367.1"/>
    </source>
</evidence>
<organism evidence="2 3">
    <name type="scientific">Candidatus Magasanikbacteria bacterium GW2011_GWA2_56_11</name>
    <dbReference type="NCBI Taxonomy" id="1619044"/>
    <lineage>
        <taxon>Bacteria</taxon>
        <taxon>Candidatus Magasanikiibacteriota</taxon>
    </lineage>
</organism>
<dbReference type="Proteomes" id="UP000033870">
    <property type="component" value="Unassembled WGS sequence"/>
</dbReference>
<dbReference type="STRING" id="1619044.UY92_C0007G0006"/>
<dbReference type="EMBL" id="LCRX01000007">
    <property type="protein sequence ID" value="KKW42367.1"/>
    <property type="molecule type" value="Genomic_DNA"/>
</dbReference>
<dbReference type="AlphaFoldDB" id="A0A0G2AM21"/>
<accession>A0A0G2AM21</accession>
<dbReference type="Gene3D" id="3.40.50.10490">
    <property type="entry name" value="Glucose-6-phosphate isomerase like protein, domain 1"/>
    <property type="match status" value="1"/>
</dbReference>
<dbReference type="PROSITE" id="PS51464">
    <property type="entry name" value="SIS"/>
    <property type="match status" value="1"/>
</dbReference>
<dbReference type="SUPFAM" id="SSF53697">
    <property type="entry name" value="SIS domain"/>
    <property type="match status" value="1"/>
</dbReference>
<dbReference type="GO" id="GO:1901135">
    <property type="term" value="P:carbohydrate derivative metabolic process"/>
    <property type="evidence" value="ECO:0007669"/>
    <property type="project" value="InterPro"/>
</dbReference>
<dbReference type="InterPro" id="IPR046348">
    <property type="entry name" value="SIS_dom_sf"/>
</dbReference>
<proteinExistence type="predicted"/>
<gene>
    <name evidence="2" type="ORF">UY92_C0007G0006</name>
</gene>
<dbReference type="InterPro" id="IPR001347">
    <property type="entry name" value="SIS_dom"/>
</dbReference>
<evidence type="ECO:0000313" key="3">
    <source>
        <dbReference type="Proteomes" id="UP000033870"/>
    </source>
</evidence>
<dbReference type="GO" id="GO:0097367">
    <property type="term" value="F:carbohydrate derivative binding"/>
    <property type="evidence" value="ECO:0007669"/>
    <property type="project" value="InterPro"/>
</dbReference>
<feature type="domain" description="SIS" evidence="1">
    <location>
        <begin position="39"/>
        <end position="205"/>
    </location>
</feature>
<dbReference type="PANTHER" id="PTHR30390">
    <property type="entry name" value="SEDOHEPTULOSE 7-PHOSPHATE ISOMERASE / DNAA INITIATOR-ASSOCIATING FACTOR FOR REPLICATION INITIATION"/>
    <property type="match status" value="1"/>
</dbReference>
<sequence length="225" mass="24199">MKDEVRSSFAAQFLDQVGDVTVAIKVLYSEKLDQAVDLLFAAWKQGHWVYIMGNGGSASTATHLAADLNKTICPSPEDKGLKSIALVDNIPLVSALTNDWGWENIYVNQLETLYVDGGVGIAFSVHGGSGQDLSGKWSQNVLKGLQYVKDRGGRTIGFSGFDGGPMKDLVDVGIVVPARSTPIVEGLHVVLHHLVVFGLKERIAAHKEQSAVAFSSPYGPTSRVY</sequence>
<protein>
    <submittedName>
        <fullName evidence="2">Sedoheptulose 7-phosphate isomerase</fullName>
    </submittedName>
</protein>
<name>A0A0G2AM21_9BACT</name>
<dbReference type="PANTHER" id="PTHR30390:SF8">
    <property type="entry name" value="SUGAR ISOMERASE (SIS)"/>
    <property type="match status" value="1"/>
</dbReference>
<comment type="caution">
    <text evidence="2">The sequence shown here is derived from an EMBL/GenBank/DDBJ whole genome shotgun (WGS) entry which is preliminary data.</text>
</comment>
<dbReference type="GO" id="GO:0016853">
    <property type="term" value="F:isomerase activity"/>
    <property type="evidence" value="ECO:0007669"/>
    <property type="project" value="UniProtKB-KW"/>
</dbReference>
<keyword evidence="2" id="KW-0413">Isomerase</keyword>
<reference evidence="2 3" key="1">
    <citation type="journal article" date="2015" name="Nature">
        <title>rRNA introns, odd ribosomes, and small enigmatic genomes across a large radiation of phyla.</title>
        <authorList>
            <person name="Brown C.T."/>
            <person name="Hug L.A."/>
            <person name="Thomas B.C."/>
            <person name="Sharon I."/>
            <person name="Castelle C.J."/>
            <person name="Singh A."/>
            <person name="Wilkins M.J."/>
            <person name="Williams K.H."/>
            <person name="Banfield J.F."/>
        </authorList>
    </citation>
    <scope>NUCLEOTIDE SEQUENCE [LARGE SCALE GENOMIC DNA]</scope>
</reference>
<dbReference type="InterPro" id="IPR050099">
    <property type="entry name" value="SIS_GmhA/DiaA_subfam"/>
</dbReference>
<evidence type="ECO:0000259" key="1">
    <source>
        <dbReference type="PROSITE" id="PS51464"/>
    </source>
</evidence>
<dbReference type="InterPro" id="IPR035461">
    <property type="entry name" value="GmhA/DiaA"/>
</dbReference>